<organism evidence="4 5">
    <name type="scientific">Diaporthe helianthi</name>
    <dbReference type="NCBI Taxonomy" id="158607"/>
    <lineage>
        <taxon>Eukaryota</taxon>
        <taxon>Fungi</taxon>
        <taxon>Dikarya</taxon>
        <taxon>Ascomycota</taxon>
        <taxon>Pezizomycotina</taxon>
        <taxon>Sordariomycetes</taxon>
        <taxon>Sordariomycetidae</taxon>
        <taxon>Diaporthales</taxon>
        <taxon>Diaporthaceae</taxon>
        <taxon>Diaporthe</taxon>
    </lineage>
</organism>
<dbReference type="Proteomes" id="UP000094444">
    <property type="component" value="Unassembled WGS sequence"/>
</dbReference>
<dbReference type="InterPro" id="IPR008030">
    <property type="entry name" value="NmrA-like"/>
</dbReference>
<dbReference type="Pfam" id="PF05368">
    <property type="entry name" value="NmrA"/>
    <property type="match status" value="1"/>
</dbReference>
<evidence type="ECO:0000313" key="4">
    <source>
        <dbReference type="EMBL" id="POS70094.1"/>
    </source>
</evidence>
<evidence type="ECO:0000256" key="2">
    <source>
        <dbReference type="ARBA" id="ARBA00023002"/>
    </source>
</evidence>
<feature type="domain" description="NmrA-like" evidence="3">
    <location>
        <begin position="9"/>
        <end position="242"/>
    </location>
</feature>
<evidence type="ECO:0000256" key="1">
    <source>
        <dbReference type="ARBA" id="ARBA00022857"/>
    </source>
</evidence>
<keyword evidence="1" id="KW-0521">NADP</keyword>
<dbReference type="GO" id="GO:0016491">
    <property type="term" value="F:oxidoreductase activity"/>
    <property type="evidence" value="ECO:0007669"/>
    <property type="project" value="UniProtKB-KW"/>
</dbReference>
<proteinExistence type="predicted"/>
<keyword evidence="2" id="KW-0560">Oxidoreductase</keyword>
<evidence type="ECO:0000259" key="3">
    <source>
        <dbReference type="Pfam" id="PF05368"/>
    </source>
</evidence>
<sequence length="326" mass="34880">MIQKVALAGKGYVGGKIYDALVDAGFEVTVLTRASGAAAAAAAAADPESANPRTRAVDYSSTKNLTEALLGQDSVVSALAPAAWEHHCKLLDAAVDAKVKHFIPSDYTSLSTVPEVANLPYWKELATVQQYLRDKVGSAGIKWTVLVAGPLLDCVLNGDYMYNFSEQTALVTSDGDLEVRMTTGPFLGKAVARVLSKSEELESGPVYVHEVVTTQNELLKMAEKLSSKEWPTQHVEADDTLQKGLGMVKAILAQGGEPDMVSLFLIIHGTIFSGKYKVAWDGSGNDLLELPSMSKDKLEGLVGTRVKGDVLYGGLPWNSVPKPRAE</sequence>
<dbReference type="AlphaFoldDB" id="A0A2P5HIM6"/>
<reference evidence="4" key="1">
    <citation type="submission" date="2017-09" db="EMBL/GenBank/DDBJ databases">
        <title>Polyketide synthases of a Diaporthe helianthi virulent isolate.</title>
        <authorList>
            <person name="Baroncelli R."/>
        </authorList>
    </citation>
    <scope>NUCLEOTIDE SEQUENCE [LARGE SCALE GENOMIC DNA]</scope>
    <source>
        <strain evidence="4">7/96</strain>
    </source>
</reference>
<protein>
    <recommendedName>
        <fullName evidence="3">NmrA-like domain-containing protein</fullName>
    </recommendedName>
</protein>
<dbReference type="InterPro" id="IPR036291">
    <property type="entry name" value="NAD(P)-bd_dom_sf"/>
</dbReference>
<comment type="caution">
    <text evidence="4">The sequence shown here is derived from an EMBL/GenBank/DDBJ whole genome shotgun (WGS) entry which is preliminary data.</text>
</comment>
<gene>
    <name evidence="4" type="ORF">DHEL01_v211512</name>
</gene>
<dbReference type="InParanoid" id="A0A2P5HIM6"/>
<dbReference type="PANTHER" id="PTHR47706">
    <property type="entry name" value="NMRA-LIKE FAMILY PROTEIN"/>
    <property type="match status" value="1"/>
</dbReference>
<dbReference type="STRING" id="158607.A0A2P5HIM6"/>
<dbReference type="Gene3D" id="3.40.50.720">
    <property type="entry name" value="NAD(P)-binding Rossmann-like Domain"/>
    <property type="match status" value="1"/>
</dbReference>
<keyword evidence="5" id="KW-1185">Reference proteome</keyword>
<dbReference type="SUPFAM" id="SSF51735">
    <property type="entry name" value="NAD(P)-binding Rossmann-fold domains"/>
    <property type="match status" value="1"/>
</dbReference>
<name>A0A2P5HIM6_DIAHE</name>
<accession>A0A2P5HIM6</accession>
<dbReference type="Gene3D" id="3.90.25.10">
    <property type="entry name" value="UDP-galactose 4-epimerase, domain 1"/>
    <property type="match status" value="1"/>
</dbReference>
<dbReference type="EMBL" id="MAVT02001810">
    <property type="protein sequence ID" value="POS70094.1"/>
    <property type="molecule type" value="Genomic_DNA"/>
</dbReference>
<dbReference type="PANTHER" id="PTHR47706:SF1">
    <property type="entry name" value="CIPA-LIKE, PUTATIVE (AFU_ORTHOLOGUE AFUA_1G12460)-RELATED"/>
    <property type="match status" value="1"/>
</dbReference>
<dbReference type="InterPro" id="IPR051609">
    <property type="entry name" value="NmrA/Isoflavone_reductase-like"/>
</dbReference>
<evidence type="ECO:0000313" key="5">
    <source>
        <dbReference type="Proteomes" id="UP000094444"/>
    </source>
</evidence>
<dbReference type="OrthoDB" id="9974981at2759"/>